<keyword evidence="9" id="KW-1185">Reference proteome</keyword>
<dbReference type="PANTHER" id="PTHR21026">
    <property type="entry name" value="39S RIBOSOMAL PROTEIN L32, MITOCHONDRIAL"/>
    <property type="match status" value="1"/>
</dbReference>
<keyword evidence="5" id="KW-0496">Mitochondrion</keyword>
<keyword evidence="3" id="KW-0809">Transit peptide</keyword>
<dbReference type="EMBL" id="GG663735">
    <property type="protein sequence ID" value="EEH60098.1"/>
    <property type="molecule type" value="Genomic_DNA"/>
</dbReference>
<dbReference type="PANTHER" id="PTHR21026:SF2">
    <property type="entry name" value="LARGE RIBOSOMAL SUBUNIT PROTEIN BL32M"/>
    <property type="match status" value="1"/>
</dbReference>
<keyword evidence="6" id="KW-0687">Ribonucleoprotein</keyword>
<proteinExistence type="inferred from homology"/>
<evidence type="ECO:0000256" key="5">
    <source>
        <dbReference type="ARBA" id="ARBA00023128"/>
    </source>
</evidence>
<evidence type="ECO:0000256" key="3">
    <source>
        <dbReference type="ARBA" id="ARBA00022946"/>
    </source>
</evidence>
<protein>
    <recommendedName>
        <fullName evidence="7">Large ribosomal subunit protein bL32m</fullName>
    </recommendedName>
</protein>
<evidence type="ECO:0000313" key="9">
    <source>
        <dbReference type="Proteomes" id="UP000001876"/>
    </source>
</evidence>
<keyword evidence="4" id="KW-0689">Ribosomal protein</keyword>
<dbReference type="InterPro" id="IPR011332">
    <property type="entry name" value="Ribosomal_zn-bd"/>
</dbReference>
<dbReference type="HAMAP" id="MF_00340">
    <property type="entry name" value="Ribosomal_bL32"/>
    <property type="match status" value="1"/>
</dbReference>
<dbReference type="GO" id="GO:0005762">
    <property type="term" value="C:mitochondrial large ribosomal subunit"/>
    <property type="evidence" value="ECO:0007669"/>
    <property type="project" value="TreeGrafter"/>
</dbReference>
<evidence type="ECO:0000256" key="6">
    <source>
        <dbReference type="ARBA" id="ARBA00023274"/>
    </source>
</evidence>
<dbReference type="GO" id="GO:0006412">
    <property type="term" value="P:translation"/>
    <property type="evidence" value="ECO:0007669"/>
    <property type="project" value="InterPro"/>
</dbReference>
<accession>C1MGW1</accession>
<organism evidence="9">
    <name type="scientific">Micromonas pusilla (strain CCMP1545)</name>
    <name type="common">Picoplanktonic green alga</name>
    <dbReference type="NCBI Taxonomy" id="564608"/>
    <lineage>
        <taxon>Eukaryota</taxon>
        <taxon>Viridiplantae</taxon>
        <taxon>Chlorophyta</taxon>
        <taxon>Mamiellophyceae</taxon>
        <taxon>Mamiellales</taxon>
        <taxon>Mamiellaceae</taxon>
        <taxon>Micromonas</taxon>
    </lineage>
</organism>
<dbReference type="AlphaFoldDB" id="C1MGW1"/>
<dbReference type="GeneID" id="9681253"/>
<name>C1MGW1_MICPC</name>
<dbReference type="KEGG" id="mpp:MICPUCDRAFT_12645"/>
<dbReference type="SUPFAM" id="SSF57829">
    <property type="entry name" value="Zn-binding ribosomal proteins"/>
    <property type="match status" value="1"/>
</dbReference>
<evidence type="ECO:0000256" key="1">
    <source>
        <dbReference type="ARBA" id="ARBA00004173"/>
    </source>
</evidence>
<reference evidence="8 9" key="1">
    <citation type="journal article" date="2009" name="Science">
        <title>Green evolution and dynamic adaptations revealed by genomes of the marine picoeukaryotes Micromonas.</title>
        <authorList>
            <person name="Worden A.Z."/>
            <person name="Lee J.H."/>
            <person name="Mock T."/>
            <person name="Rouze P."/>
            <person name="Simmons M.P."/>
            <person name="Aerts A.L."/>
            <person name="Allen A.E."/>
            <person name="Cuvelier M.L."/>
            <person name="Derelle E."/>
            <person name="Everett M.V."/>
            <person name="Foulon E."/>
            <person name="Grimwood J."/>
            <person name="Gundlach H."/>
            <person name="Henrissat B."/>
            <person name="Napoli C."/>
            <person name="McDonald S.M."/>
            <person name="Parker M.S."/>
            <person name="Rombauts S."/>
            <person name="Salamov A."/>
            <person name="Von Dassow P."/>
            <person name="Badger J.H."/>
            <person name="Coutinho P.M."/>
            <person name="Demir E."/>
            <person name="Dubchak I."/>
            <person name="Gentemann C."/>
            <person name="Eikrem W."/>
            <person name="Gready J.E."/>
            <person name="John U."/>
            <person name="Lanier W."/>
            <person name="Lindquist E.A."/>
            <person name="Lucas S."/>
            <person name="Mayer K.F."/>
            <person name="Moreau H."/>
            <person name="Not F."/>
            <person name="Otillar R."/>
            <person name="Panaud O."/>
            <person name="Pangilinan J."/>
            <person name="Paulsen I."/>
            <person name="Piegu B."/>
            <person name="Poliakov A."/>
            <person name="Robbens S."/>
            <person name="Schmutz J."/>
            <person name="Toulza E."/>
            <person name="Wyss T."/>
            <person name="Zelensky A."/>
            <person name="Zhou K."/>
            <person name="Armbrust E.V."/>
            <person name="Bhattacharya D."/>
            <person name="Goodenough U.W."/>
            <person name="Van de Peer Y."/>
            <person name="Grigoriev I.V."/>
        </authorList>
    </citation>
    <scope>NUCLEOTIDE SEQUENCE [LARGE SCALE GENOMIC DNA]</scope>
    <source>
        <strain evidence="8 9">CCMP1545</strain>
    </source>
</reference>
<evidence type="ECO:0000256" key="4">
    <source>
        <dbReference type="ARBA" id="ARBA00022980"/>
    </source>
</evidence>
<dbReference type="Proteomes" id="UP000001876">
    <property type="component" value="Unassembled WGS sequence"/>
</dbReference>
<dbReference type="eggNOG" id="ENOG502S51Z">
    <property type="taxonomic scope" value="Eukaryota"/>
</dbReference>
<comment type="similarity">
    <text evidence="2">Belongs to the bacterial ribosomal protein bL32 family.</text>
</comment>
<evidence type="ECO:0000256" key="2">
    <source>
        <dbReference type="ARBA" id="ARBA00008560"/>
    </source>
</evidence>
<evidence type="ECO:0000256" key="7">
    <source>
        <dbReference type="ARBA" id="ARBA00039935"/>
    </source>
</evidence>
<dbReference type="NCBIfam" id="TIGR01031">
    <property type="entry name" value="rpmF_bact"/>
    <property type="match status" value="1"/>
</dbReference>
<dbReference type="RefSeq" id="XP_003054846.1">
    <property type="nucleotide sequence ID" value="XM_003054800.1"/>
</dbReference>
<dbReference type="Pfam" id="PF01783">
    <property type="entry name" value="Ribosomal_L32p"/>
    <property type="match status" value="1"/>
</dbReference>
<sequence length="156" mass="16602">MLRRAFHSIAATCAAAPRRGATPPASVAPWTRALTTTTTSRPSSDSTTGSFSGAFVAARPGTIFAPPSRGALPEDDARAPASPFALMAVPKRKVSPSRKGKRNQFRRIKFVGQAVRCRDCGKVKMPHVYCDRCSANVYEEEDLDGGGVPRAGVTQP</sequence>
<gene>
    <name evidence="8" type="ORF">MICPUCDRAFT_12645</name>
</gene>
<comment type="subcellular location">
    <subcellularLocation>
        <location evidence="1">Mitochondrion</location>
    </subcellularLocation>
</comment>
<dbReference type="InterPro" id="IPR002677">
    <property type="entry name" value="Ribosomal_bL32"/>
</dbReference>
<dbReference type="OrthoDB" id="2014905at2759"/>
<dbReference type="GO" id="GO:0003735">
    <property type="term" value="F:structural constituent of ribosome"/>
    <property type="evidence" value="ECO:0007669"/>
    <property type="project" value="InterPro"/>
</dbReference>
<dbReference type="InterPro" id="IPR051991">
    <property type="entry name" value="Mitoribosomal_protein_bL32"/>
</dbReference>
<evidence type="ECO:0000313" key="8">
    <source>
        <dbReference type="EMBL" id="EEH60098.1"/>
    </source>
</evidence>
<dbReference type="STRING" id="564608.C1MGW1"/>